<dbReference type="Proteomes" id="UP001221757">
    <property type="component" value="Unassembled WGS sequence"/>
</dbReference>
<feature type="region of interest" description="Disordered" evidence="1">
    <location>
        <begin position="263"/>
        <end position="317"/>
    </location>
</feature>
<sequence length="317" mass="35870">MLIFLPSALSAELRASGCNKGVATIETRLQDAQCRSALDAIQNYLHVKSRFRTYKGMQVRHQGATTRLHGLTNRNDDKIRMHGEKYVAAWEAKRALVGDEEVGWHRMDVKKDLRCMDSEEDRAHGSLRKIRKKGKKRMLGEAATAEDITNGVTEGRRRKDPTGEGRRVVSWIWTGTDLSAAGTNEAVANEEVNLLKEEMRCTPITLRWKAAWWMEQCRPEGFEDSHVKGAAAYATRQADLHERIADKFETLWVGLQDFETVEGLEYDPKEVEAPEDDDEQDTREEEEEGNDEEGDENDGEEEEEGSVGILSDGEEGE</sequence>
<evidence type="ECO:0000256" key="1">
    <source>
        <dbReference type="SAM" id="MobiDB-lite"/>
    </source>
</evidence>
<evidence type="ECO:0000313" key="3">
    <source>
        <dbReference type="Proteomes" id="UP001221757"/>
    </source>
</evidence>
<gene>
    <name evidence="2" type="ORF">B0H17DRAFT_1215407</name>
</gene>
<keyword evidence="3" id="KW-1185">Reference proteome</keyword>
<comment type="caution">
    <text evidence="2">The sequence shown here is derived from an EMBL/GenBank/DDBJ whole genome shotgun (WGS) entry which is preliminary data.</text>
</comment>
<accession>A0AAD7CHC8</accession>
<reference evidence="2" key="1">
    <citation type="submission" date="2023-03" db="EMBL/GenBank/DDBJ databases">
        <title>Massive genome expansion in bonnet fungi (Mycena s.s.) driven by repeated elements and novel gene families across ecological guilds.</title>
        <authorList>
            <consortium name="Lawrence Berkeley National Laboratory"/>
            <person name="Harder C.B."/>
            <person name="Miyauchi S."/>
            <person name="Viragh M."/>
            <person name="Kuo A."/>
            <person name="Thoen E."/>
            <person name="Andreopoulos B."/>
            <person name="Lu D."/>
            <person name="Skrede I."/>
            <person name="Drula E."/>
            <person name="Henrissat B."/>
            <person name="Morin E."/>
            <person name="Kohler A."/>
            <person name="Barry K."/>
            <person name="LaButti K."/>
            <person name="Morin E."/>
            <person name="Salamov A."/>
            <person name="Lipzen A."/>
            <person name="Mereny Z."/>
            <person name="Hegedus B."/>
            <person name="Baldrian P."/>
            <person name="Stursova M."/>
            <person name="Weitz H."/>
            <person name="Taylor A."/>
            <person name="Grigoriev I.V."/>
            <person name="Nagy L.G."/>
            <person name="Martin F."/>
            <person name="Kauserud H."/>
        </authorList>
    </citation>
    <scope>NUCLEOTIDE SEQUENCE</scope>
    <source>
        <strain evidence="2">CBHHK067</strain>
    </source>
</reference>
<organism evidence="2 3">
    <name type="scientific">Mycena rosella</name>
    <name type="common">Pink bonnet</name>
    <name type="synonym">Agaricus rosellus</name>
    <dbReference type="NCBI Taxonomy" id="1033263"/>
    <lineage>
        <taxon>Eukaryota</taxon>
        <taxon>Fungi</taxon>
        <taxon>Dikarya</taxon>
        <taxon>Basidiomycota</taxon>
        <taxon>Agaricomycotina</taxon>
        <taxon>Agaricomycetes</taxon>
        <taxon>Agaricomycetidae</taxon>
        <taxon>Agaricales</taxon>
        <taxon>Marasmiineae</taxon>
        <taxon>Mycenaceae</taxon>
        <taxon>Mycena</taxon>
    </lineage>
</organism>
<feature type="compositionally biased region" description="Acidic residues" evidence="1">
    <location>
        <begin position="273"/>
        <end position="305"/>
    </location>
</feature>
<dbReference type="EMBL" id="JARKIE010000369">
    <property type="protein sequence ID" value="KAJ7649194.1"/>
    <property type="molecule type" value="Genomic_DNA"/>
</dbReference>
<protein>
    <submittedName>
        <fullName evidence="2">Uncharacterized protein</fullName>
    </submittedName>
</protein>
<evidence type="ECO:0000313" key="2">
    <source>
        <dbReference type="EMBL" id="KAJ7649194.1"/>
    </source>
</evidence>
<dbReference type="AlphaFoldDB" id="A0AAD7CHC8"/>
<name>A0AAD7CHC8_MYCRO</name>
<proteinExistence type="predicted"/>